<protein>
    <recommendedName>
        <fullName evidence="3">DUF2202 domain-containing protein</fullName>
    </recommendedName>
</protein>
<evidence type="ECO:0000313" key="1">
    <source>
        <dbReference type="EMBL" id="MEL3974558.1"/>
    </source>
</evidence>
<evidence type="ECO:0000313" key="2">
    <source>
        <dbReference type="Proteomes" id="UP001389717"/>
    </source>
</evidence>
<accession>A0ABU9KG41</accession>
<proteinExistence type="predicted"/>
<dbReference type="Proteomes" id="UP001389717">
    <property type="component" value="Unassembled WGS sequence"/>
</dbReference>
<organism evidence="1 2">
    <name type="scientific">Rossellomorea oryzaecorticis</name>
    <dbReference type="NCBI Taxonomy" id="1396505"/>
    <lineage>
        <taxon>Bacteria</taxon>
        <taxon>Bacillati</taxon>
        <taxon>Bacillota</taxon>
        <taxon>Bacilli</taxon>
        <taxon>Bacillales</taxon>
        <taxon>Bacillaceae</taxon>
        <taxon>Rossellomorea</taxon>
    </lineage>
</organism>
<dbReference type="InterPro" id="IPR019243">
    <property type="entry name" value="DUF2202"/>
</dbReference>
<dbReference type="SUPFAM" id="SSF47240">
    <property type="entry name" value="Ferritin-like"/>
    <property type="match status" value="1"/>
</dbReference>
<name>A0ABU9KG41_9BACI</name>
<sequence>MNMFNLPNQFCYGRQGAESYGAKAALNAPALTLPEMLIYALQDEYLAQSRYNAILKTFGSIRTFERIREAERRHISALVQLFNMYGIPLPPDVSQSFVQTPASVKAAFAQGVEGEIENIAMYDRFLTFDLPADVRFVFTNLRNASVNHLAAFERGLARRQK</sequence>
<dbReference type="EMBL" id="JBBYAF010000060">
    <property type="protein sequence ID" value="MEL3974558.1"/>
    <property type="molecule type" value="Genomic_DNA"/>
</dbReference>
<dbReference type="InterPro" id="IPR012347">
    <property type="entry name" value="Ferritin-like"/>
</dbReference>
<dbReference type="CDD" id="cd01048">
    <property type="entry name" value="Ferritin_like_AB2"/>
    <property type="match status" value="1"/>
</dbReference>
<gene>
    <name evidence="1" type="ORF">AAEO50_19910</name>
</gene>
<keyword evidence="2" id="KW-1185">Reference proteome</keyword>
<dbReference type="RefSeq" id="WP_341986100.1">
    <property type="nucleotide sequence ID" value="NZ_JBBYAF010000060.1"/>
</dbReference>
<comment type="caution">
    <text evidence="1">The sequence shown here is derived from an EMBL/GenBank/DDBJ whole genome shotgun (WGS) entry which is preliminary data.</text>
</comment>
<dbReference type="InterPro" id="IPR009078">
    <property type="entry name" value="Ferritin-like_SF"/>
</dbReference>
<evidence type="ECO:0008006" key="3">
    <source>
        <dbReference type="Google" id="ProtNLM"/>
    </source>
</evidence>
<reference evidence="1 2" key="1">
    <citation type="submission" date="2024-04" db="EMBL/GenBank/DDBJ databases">
        <title>Bacillus oryzaecorticis sp. nov., a moderately halophilic bacterium isolated from rice husks.</title>
        <authorList>
            <person name="Zhu H.-S."/>
        </authorList>
    </citation>
    <scope>NUCLEOTIDE SEQUENCE [LARGE SCALE GENOMIC DNA]</scope>
    <source>
        <strain evidence="1 2">ZC255</strain>
    </source>
</reference>
<dbReference type="Gene3D" id="1.20.1260.10">
    <property type="match status" value="1"/>
</dbReference>